<reference evidence="1 2" key="1">
    <citation type="submission" date="2014-09" db="EMBL/GenBank/DDBJ databases">
        <title>Sporocytophaga myxococcoides PG-01 genome sequencing.</title>
        <authorList>
            <person name="Liu L."/>
            <person name="Gao P.J."/>
            <person name="Chen G.J."/>
            <person name="Wang L.S."/>
        </authorList>
    </citation>
    <scope>NUCLEOTIDE SEQUENCE [LARGE SCALE GENOMIC DNA]</scope>
    <source>
        <strain evidence="1 2">PG-01</strain>
    </source>
</reference>
<evidence type="ECO:0000313" key="2">
    <source>
        <dbReference type="Proteomes" id="UP000030185"/>
    </source>
</evidence>
<sequence length="75" mass="8590">MNKYNDSDILIYAKAKMKYVNVIKSSEVVVDQFSNVRHEKENKNIRINAPAELEEGEEYKDTVVGTIRGVSIKND</sequence>
<dbReference type="OrthoDB" id="9887490at2"/>
<dbReference type="Proteomes" id="UP000030185">
    <property type="component" value="Unassembled WGS sequence"/>
</dbReference>
<gene>
    <name evidence="1" type="ORF">MYP_1978</name>
</gene>
<organism evidence="1 2">
    <name type="scientific">Sporocytophaga myxococcoides</name>
    <dbReference type="NCBI Taxonomy" id="153721"/>
    <lineage>
        <taxon>Bacteria</taxon>
        <taxon>Pseudomonadati</taxon>
        <taxon>Bacteroidota</taxon>
        <taxon>Cytophagia</taxon>
        <taxon>Cytophagales</taxon>
        <taxon>Cytophagaceae</taxon>
        <taxon>Sporocytophaga</taxon>
    </lineage>
</organism>
<proteinExistence type="predicted"/>
<dbReference type="STRING" id="153721.MYP_1978"/>
<dbReference type="EMBL" id="BBLT01000003">
    <property type="protein sequence ID" value="GAL84750.1"/>
    <property type="molecule type" value="Genomic_DNA"/>
</dbReference>
<name>A0A098LCY5_9BACT</name>
<accession>A0A098LCY5</accession>
<protein>
    <submittedName>
        <fullName evidence="1">Uncharacterized protein</fullName>
    </submittedName>
</protein>
<keyword evidence="2" id="KW-1185">Reference proteome</keyword>
<evidence type="ECO:0000313" key="1">
    <source>
        <dbReference type="EMBL" id="GAL84750.1"/>
    </source>
</evidence>
<comment type="caution">
    <text evidence="1">The sequence shown here is derived from an EMBL/GenBank/DDBJ whole genome shotgun (WGS) entry which is preliminary data.</text>
</comment>
<dbReference type="RefSeq" id="WP_045462080.1">
    <property type="nucleotide sequence ID" value="NZ_BBLT01000003.1"/>
</dbReference>
<dbReference type="AlphaFoldDB" id="A0A098LCY5"/>